<organism evidence="8 9">
    <name type="scientific">Lactobacillus ultunensis DSM 16047</name>
    <dbReference type="NCBI Taxonomy" id="525365"/>
    <lineage>
        <taxon>Bacteria</taxon>
        <taxon>Bacillati</taxon>
        <taxon>Bacillota</taxon>
        <taxon>Bacilli</taxon>
        <taxon>Lactobacillales</taxon>
        <taxon>Lactobacillaceae</taxon>
        <taxon>Lactobacillus</taxon>
    </lineage>
</organism>
<dbReference type="Gene3D" id="3.90.70.10">
    <property type="entry name" value="Cysteine proteinases"/>
    <property type="match status" value="1"/>
</dbReference>
<dbReference type="CDD" id="cd02418">
    <property type="entry name" value="Peptidase_C39B"/>
    <property type="match status" value="1"/>
</dbReference>
<evidence type="ECO:0000259" key="6">
    <source>
        <dbReference type="PROSITE" id="PS50929"/>
    </source>
</evidence>
<feature type="transmembrane region" description="Helical" evidence="5">
    <location>
        <begin position="203"/>
        <end position="220"/>
    </location>
</feature>
<dbReference type="InterPro" id="IPR005074">
    <property type="entry name" value="Peptidase_C39"/>
</dbReference>
<dbReference type="GO" id="GO:0006508">
    <property type="term" value="P:proteolysis"/>
    <property type="evidence" value="ECO:0007669"/>
    <property type="project" value="InterPro"/>
</dbReference>
<proteinExistence type="predicted"/>
<dbReference type="PROSITE" id="PS50990">
    <property type="entry name" value="PEPTIDASE_C39"/>
    <property type="match status" value="1"/>
</dbReference>
<dbReference type="Gene3D" id="1.20.1560.10">
    <property type="entry name" value="ABC transporter type 1, transmembrane domain"/>
    <property type="match status" value="1"/>
</dbReference>
<evidence type="ECO:0000256" key="5">
    <source>
        <dbReference type="SAM" id="Phobius"/>
    </source>
</evidence>
<comment type="subcellular location">
    <subcellularLocation>
        <location evidence="1">Cell membrane</location>
        <topology evidence="1">Multi-pass membrane protein</topology>
    </subcellularLocation>
</comment>
<dbReference type="GO" id="GO:0140359">
    <property type="term" value="F:ABC-type transporter activity"/>
    <property type="evidence" value="ECO:0007669"/>
    <property type="project" value="InterPro"/>
</dbReference>
<dbReference type="Proteomes" id="UP000005583">
    <property type="component" value="Unassembled WGS sequence"/>
</dbReference>
<dbReference type="PROSITE" id="PS50929">
    <property type="entry name" value="ABC_TM1F"/>
    <property type="match status" value="1"/>
</dbReference>
<dbReference type="eggNOG" id="COG2274">
    <property type="taxonomic scope" value="Bacteria"/>
</dbReference>
<keyword evidence="4 5" id="KW-0472">Membrane</keyword>
<dbReference type="EMBL" id="ACGU01000066">
    <property type="protein sequence ID" value="EEJ71710.1"/>
    <property type="molecule type" value="Genomic_DNA"/>
</dbReference>
<dbReference type="AlphaFoldDB" id="C2EP35"/>
<evidence type="ECO:0000256" key="4">
    <source>
        <dbReference type="ARBA" id="ARBA00023136"/>
    </source>
</evidence>
<reference evidence="8 9" key="1">
    <citation type="submission" date="2009-01" db="EMBL/GenBank/DDBJ databases">
        <authorList>
            <person name="Qin X."/>
            <person name="Bachman B."/>
            <person name="Battles P."/>
            <person name="Bell A."/>
            <person name="Bess C."/>
            <person name="Bickham C."/>
            <person name="Chaboub L."/>
            <person name="Chen D."/>
            <person name="Coyle M."/>
            <person name="Deiros D.R."/>
            <person name="Dinh H."/>
            <person name="Forbes L."/>
            <person name="Fowler G."/>
            <person name="Francisco L."/>
            <person name="Fu Q."/>
            <person name="Gubbala S."/>
            <person name="Hale W."/>
            <person name="Han Y."/>
            <person name="Hemphill L."/>
            <person name="Highlander S.K."/>
            <person name="Hirani K."/>
            <person name="Hogues M."/>
            <person name="Jackson L."/>
            <person name="Jakkamsetti A."/>
            <person name="Javaid M."/>
            <person name="Jiang H."/>
            <person name="Korchina V."/>
            <person name="Kovar C."/>
            <person name="Lara F."/>
            <person name="Lee S."/>
            <person name="Mata R."/>
            <person name="Mathew T."/>
            <person name="Moen C."/>
            <person name="Morales K."/>
            <person name="Munidasa M."/>
            <person name="Nazareth L."/>
            <person name="Ngo R."/>
            <person name="Nguyen L."/>
            <person name="Okwuonu G."/>
            <person name="Ongeri F."/>
            <person name="Patil S."/>
            <person name="Petrosino J."/>
            <person name="Pham C."/>
            <person name="Pham P."/>
            <person name="Pu L.-L."/>
            <person name="Puazo M."/>
            <person name="Raj R."/>
            <person name="Reid J."/>
            <person name="Rouhana J."/>
            <person name="Saada N."/>
            <person name="Shang Y."/>
            <person name="Simmons D."/>
            <person name="Thornton R."/>
            <person name="Warren J."/>
            <person name="Weissenberger G."/>
            <person name="Zhang J."/>
            <person name="Zhang L."/>
            <person name="Zhou C."/>
            <person name="Zhu D."/>
            <person name="Muzny D."/>
            <person name="Worley K."/>
            <person name="Gibbs R."/>
        </authorList>
    </citation>
    <scope>NUCLEOTIDE SEQUENCE [LARGE SCALE GENOMIC DNA]</scope>
    <source>
        <strain evidence="8 9">DSM 16047</strain>
    </source>
</reference>
<keyword evidence="3 5" id="KW-1133">Transmembrane helix</keyword>
<dbReference type="Pfam" id="PF03412">
    <property type="entry name" value="Peptidase_C39"/>
    <property type="match status" value="1"/>
</dbReference>
<dbReference type="STRING" id="525365.HMPREF0548_1431"/>
<accession>C2EP35</accession>
<dbReference type="Pfam" id="PF00664">
    <property type="entry name" value="ABC_membrane"/>
    <property type="match status" value="1"/>
</dbReference>
<protein>
    <submittedName>
        <fullName evidence="8">Peptidase, C39 family</fullName>
    </submittedName>
</protein>
<gene>
    <name evidence="8" type="ORF">HMPREF0548_1431</name>
</gene>
<feature type="transmembrane region" description="Helical" evidence="5">
    <location>
        <begin position="169"/>
        <end position="191"/>
    </location>
</feature>
<evidence type="ECO:0000259" key="7">
    <source>
        <dbReference type="PROSITE" id="PS50990"/>
    </source>
</evidence>
<sequence length="254" mass="28860">MELKKMISKDYIPQVDENDCGAACLAMILKHYKSNVSIAYIRNLARTDNKGTTALGLVKTAQKLNFETKAIKADMSLFDTADLPLPCIVHVVKENLLHYYVVLKVKKDALMIADPNPDIGVVKMHKDKFAKQWSGIAIFMVPKPDYKPIKQTRHTLLSFLPKLLKQRKLVINIILAALLITVISIAGSYFLQTIIDTYIPNNMHNTLIIIAMGLFVFYIFQSIFTYAQNFLLTIFGQRFSIDIILGYIHHNILD</sequence>
<dbReference type="SUPFAM" id="SSF90123">
    <property type="entry name" value="ABC transporter transmembrane region"/>
    <property type="match status" value="1"/>
</dbReference>
<evidence type="ECO:0000256" key="3">
    <source>
        <dbReference type="ARBA" id="ARBA00022989"/>
    </source>
</evidence>
<dbReference type="GO" id="GO:0008233">
    <property type="term" value="F:peptidase activity"/>
    <property type="evidence" value="ECO:0007669"/>
    <property type="project" value="InterPro"/>
</dbReference>
<dbReference type="InterPro" id="IPR011527">
    <property type="entry name" value="ABC1_TM_dom"/>
</dbReference>
<keyword evidence="2 5" id="KW-0812">Transmembrane</keyword>
<evidence type="ECO:0000313" key="9">
    <source>
        <dbReference type="Proteomes" id="UP000005583"/>
    </source>
</evidence>
<feature type="domain" description="ABC transmembrane type-1" evidence="6">
    <location>
        <begin position="173"/>
        <end position="250"/>
    </location>
</feature>
<dbReference type="GO" id="GO:0005886">
    <property type="term" value="C:plasma membrane"/>
    <property type="evidence" value="ECO:0007669"/>
    <property type="project" value="UniProtKB-SubCell"/>
</dbReference>
<dbReference type="HOGENOM" id="CLU_000604_37_1_9"/>
<evidence type="ECO:0000313" key="8">
    <source>
        <dbReference type="EMBL" id="EEJ71710.1"/>
    </source>
</evidence>
<feature type="domain" description="Peptidase C39" evidence="7">
    <location>
        <begin position="14"/>
        <end position="140"/>
    </location>
</feature>
<comment type="caution">
    <text evidence="8">The sequence shown here is derived from an EMBL/GenBank/DDBJ whole genome shotgun (WGS) entry which is preliminary data.</text>
</comment>
<evidence type="ECO:0000256" key="2">
    <source>
        <dbReference type="ARBA" id="ARBA00022692"/>
    </source>
</evidence>
<name>C2EP35_9LACO</name>
<keyword evidence="9" id="KW-1185">Reference proteome</keyword>
<dbReference type="InterPro" id="IPR036640">
    <property type="entry name" value="ABC1_TM_sf"/>
</dbReference>
<evidence type="ECO:0000256" key="1">
    <source>
        <dbReference type="ARBA" id="ARBA00004651"/>
    </source>
</evidence>
<dbReference type="GO" id="GO:0005524">
    <property type="term" value="F:ATP binding"/>
    <property type="evidence" value="ECO:0007669"/>
    <property type="project" value="InterPro"/>
</dbReference>